<evidence type="ECO:0000256" key="1">
    <source>
        <dbReference type="ARBA" id="ARBA00004477"/>
    </source>
</evidence>
<feature type="region of interest" description="Disordered" evidence="11">
    <location>
        <begin position="1073"/>
        <end position="1095"/>
    </location>
</feature>
<dbReference type="EMBL" id="QZBN01000350">
    <property type="protein sequence ID" value="THZ45782.1"/>
    <property type="molecule type" value="Genomic_DNA"/>
</dbReference>
<feature type="compositionally biased region" description="Basic and acidic residues" evidence="11">
    <location>
        <begin position="1838"/>
        <end position="1851"/>
    </location>
</feature>
<dbReference type="GO" id="GO:0000026">
    <property type="term" value="F:alpha-1,2-mannosyltransferase activity"/>
    <property type="evidence" value="ECO:0007669"/>
    <property type="project" value="TreeGrafter"/>
</dbReference>
<keyword evidence="7 10" id="KW-0256">Endoplasmic reticulum</keyword>
<evidence type="ECO:0000256" key="6">
    <source>
        <dbReference type="ARBA" id="ARBA00022692"/>
    </source>
</evidence>
<keyword evidence="5" id="KW-0808">Transferase</keyword>
<feature type="transmembrane region" description="Helical" evidence="10">
    <location>
        <begin position="850"/>
        <end position="869"/>
    </location>
</feature>
<evidence type="ECO:0000256" key="2">
    <source>
        <dbReference type="ARBA" id="ARBA00004922"/>
    </source>
</evidence>
<evidence type="ECO:0000313" key="13">
    <source>
        <dbReference type="Proteomes" id="UP000310121"/>
    </source>
</evidence>
<evidence type="ECO:0000313" key="12">
    <source>
        <dbReference type="EMBL" id="THZ45782.1"/>
    </source>
</evidence>
<evidence type="ECO:0000256" key="11">
    <source>
        <dbReference type="SAM" id="MobiDB-lite"/>
    </source>
</evidence>
<feature type="region of interest" description="Disordered" evidence="11">
    <location>
        <begin position="1515"/>
        <end position="1550"/>
    </location>
</feature>
<keyword evidence="8 10" id="KW-1133">Transmembrane helix</keyword>
<feature type="transmembrane region" description="Helical" evidence="10">
    <location>
        <begin position="914"/>
        <end position="934"/>
    </location>
</feature>
<dbReference type="PANTHER" id="PTHR22760">
    <property type="entry name" value="GLYCOSYLTRANSFERASE"/>
    <property type="match status" value="1"/>
</dbReference>
<sequence length="1870" mass="214219">MEDSDVDMEDSDVNNGSIFDGWLPFKIPYPPKFPDSIAMKGNYTLVDPDLELYTKNFGATDNPDGKGFQIRQLNKADPIGGKFSDDEFDVKYRLGSSSESRHWHDLVHKWGLQLLDRAGFINVPIQEPEEDDPVGRHARNLRDITKDLNEQIHPVFRKEMWRNMDDAQYATIRTPLLLATAFLDDPITLQVFYAISSPDRWDVLVDSKLGLCRRLKLPGTLTDSELKATYDKMADMRKYTSFYWEDEGVMMNNSAVACTDIRYGTNKKYDPASGLLTRKSDIAIGWMYYNVLRDYETRSQDNAYEEYFEDFMGLAGIPQNRKPGPFDLDCAIRRTEFLFACVLVHEFAHAFSLAYFEKPDMTEPAKQLPDEPWLPGNRSNELGDALIDHILKGVPKPQKFFQWPMSFEHMHQQYYYSPYGICFAGKWDAWKATNENEDVLLEGRDEDDNKRYTYYPMPQKQWRAASCSFPLNTNRSTTAMPSPPPPSRPARRQFMTTMTASKAAKLQNNKALPVTPTASAEARPVHMFPADLTKPLDAIADPIYLNPLITFYILAAAHALAALYFPIQDCDEVYNYYEPTHYLTDGYGKQTWEYSPDYAIRSWAYVTLHAFVIGLRRVIPIWGLPKVWKFYFLRIMLGAVCAASEARLYTKISRTLNPRLGMLFFLIMLTSPGMFHASVSFLPSTFSMYTTALGMAAFMDWRGGMRTAQGMMCMIGGAFLGWPFAAALIAPFMLEEFVLAYFTDKEEFISFCYRILDGSVRSTIVLVLQFCLDAFFYRKVAIVPFNIVWYNVIAAREGKGPDIYGIEPWHFYIRNLLLNFNIWFVIAVAAMPLYFVHTFVLRQPIFKQSYLRGVFFLTPFYLWLAIFTLQPHKEERFMYPIYPALGFNAAMGSHILLSWLGTSNPRSLIAMIPAKLRLLFASLCFIAAVDFGAWRTLGMVTAYNAPLSVYKPLRLPGVTRPGDNVCLGKEWYRFPSSFHLPEGVRAKFVKSEFSGLLPGDFSQANQGFGLYPGAWLTPTGMNDENREDPSKYDSISNIQNISNLQQAKPVIYLGLALVAFVYFIHRAVAGSKHESRLPSRSPDPEKPTITKLKVPERPPGVWIPSDFKRPAAAAYPDWSVETTKPLPYRPFRYGPKYNITMGLRTMNWDEWIELDNHYPRFHADKKRRIEERGSKCFHTDPSPQVFDGAVELLEELCGYLPERYPSMFRKTEHGMINLFANENFDIRKDVLTMNGNREDPMQMAARMVQDDLAIMFEKEDGQMYLLAGAVLLAGFWRLQDKLGMSLDEIHYSGDVPGYHDKLRKGMNNFFRRIKPEAPVKRNNYFLQVDEDLAWSYSIGPEDAGEPSWDTAATNRAIEHHYFRSECQSLRRLPRSGGVLFTIRTYFHPITNIAQEDYVPGRLASSIRSWGDDVSKYKGKAKYGDVLLSYLDKKHEEQIANGLDLSREDDLGIEANFNIYSLHIASPTSSQRDTSTTLLKQHELTSLGNSGLFNGKGLNSTGHACVISRSFNKAAAGDTDGRSVHKARGKTTGKATGKATDKSKGRPPFEHVDHVSRFTKGLLPDGQDPVKTLKAHLKDGTLTKSLATSCLKTAIRQERFDDGLGEAAITWFWNEHDSYKFPDDTDMLDCMVRFLYREGKEDRIWEWIEKKSRKRENVGPNDRFAWRADTVRSLITAKAFASEDSLDSALETFFRAKSSTYSIPVAPAIVQVAKLLMMPATRLSDQSSDVEFKIERPRWPNTSLELWEKFLKNIDAKRDVSEPFRVQLPLYRPDKPDPFPFLKYSRHLASHPSLVQKMLKRQSLVPWLARSRHAEALLRQEGHHEDAKFLEEFTQELDTKSEEVREKYNMRREGRRKKAEFGDLNDLPFKH</sequence>
<feature type="compositionally biased region" description="Basic and acidic residues" evidence="11">
    <location>
        <begin position="1538"/>
        <end position="1550"/>
    </location>
</feature>
<feature type="transmembrane region" description="Helical" evidence="10">
    <location>
        <begin position="656"/>
        <end position="675"/>
    </location>
</feature>
<evidence type="ECO:0000256" key="8">
    <source>
        <dbReference type="ARBA" id="ARBA00022989"/>
    </source>
</evidence>
<evidence type="ECO:0000256" key="7">
    <source>
        <dbReference type="ARBA" id="ARBA00022824"/>
    </source>
</evidence>
<feature type="region of interest" description="Disordered" evidence="11">
    <location>
        <begin position="1838"/>
        <end position="1870"/>
    </location>
</feature>
<evidence type="ECO:0000256" key="10">
    <source>
        <dbReference type="RuleBase" id="RU363075"/>
    </source>
</evidence>
<accession>A0A4S9V2U0</accession>
<dbReference type="Pfam" id="PF03901">
    <property type="entry name" value="Glyco_transf_22"/>
    <property type="match status" value="1"/>
</dbReference>
<feature type="transmembrane region" description="Helical" evidence="10">
    <location>
        <begin position="711"/>
        <end position="734"/>
    </location>
</feature>
<keyword evidence="4 10" id="KW-0328">Glycosyltransferase</keyword>
<dbReference type="PANTHER" id="PTHR22760:SF2">
    <property type="entry name" value="ALPHA-1,2-MANNOSYLTRANSFERASE ALG9"/>
    <property type="match status" value="1"/>
</dbReference>
<reference evidence="12 13" key="1">
    <citation type="submission" date="2018-10" db="EMBL/GenBank/DDBJ databases">
        <title>Fifty Aureobasidium pullulans genomes reveal a recombining polyextremotolerant generalist.</title>
        <authorList>
            <person name="Gostincar C."/>
            <person name="Turk M."/>
            <person name="Zajc J."/>
            <person name="Gunde-Cimerman N."/>
        </authorList>
    </citation>
    <scope>NUCLEOTIDE SEQUENCE [LARGE SCALE GENOMIC DNA]</scope>
    <source>
        <strain evidence="12 13">EXF-3844</strain>
    </source>
</reference>
<dbReference type="InterPro" id="IPR005599">
    <property type="entry name" value="GPI_mannosylTrfase"/>
</dbReference>
<feature type="transmembrane region" description="Helical" evidence="10">
    <location>
        <begin position="820"/>
        <end position="841"/>
    </location>
</feature>
<feature type="transmembrane region" description="Helical" evidence="10">
    <location>
        <begin position="681"/>
        <end position="699"/>
    </location>
</feature>
<gene>
    <name evidence="12" type="ORF">D6C90_04423</name>
</gene>
<comment type="pathway">
    <text evidence="2">Protein modification; protein glycosylation.</text>
</comment>
<comment type="subcellular location">
    <subcellularLocation>
        <location evidence="1 10">Endoplasmic reticulum membrane</location>
        <topology evidence="1 10">Multi-pass membrane protein</topology>
    </subcellularLocation>
</comment>
<evidence type="ECO:0000256" key="9">
    <source>
        <dbReference type="ARBA" id="ARBA00023136"/>
    </source>
</evidence>
<dbReference type="InterPro" id="IPR021848">
    <property type="entry name" value="HODM_asu-like"/>
</dbReference>
<feature type="transmembrane region" description="Helical" evidence="10">
    <location>
        <begin position="881"/>
        <end position="902"/>
    </location>
</feature>
<dbReference type="GO" id="GO:0005789">
    <property type="term" value="C:endoplasmic reticulum membrane"/>
    <property type="evidence" value="ECO:0007669"/>
    <property type="project" value="UniProtKB-SubCell"/>
</dbReference>
<evidence type="ECO:0000256" key="3">
    <source>
        <dbReference type="ARBA" id="ARBA00007063"/>
    </source>
</evidence>
<dbReference type="Pfam" id="PF11927">
    <property type="entry name" value="HODM_asu-like"/>
    <property type="match status" value="1"/>
</dbReference>
<protein>
    <recommendedName>
        <fullName evidence="10">Mannosyltransferase</fullName>
        <ecNumber evidence="10">2.4.1.-</ecNumber>
    </recommendedName>
</protein>
<comment type="caution">
    <text evidence="12">The sequence shown here is derived from an EMBL/GenBank/DDBJ whole genome shotgun (WGS) entry which is preliminary data.</text>
</comment>
<dbReference type="UniPathway" id="UPA00378"/>
<organism evidence="12 13">
    <name type="scientific">Aureobasidium pullulans</name>
    <name type="common">Black yeast</name>
    <name type="synonym">Pullularia pullulans</name>
    <dbReference type="NCBI Taxonomy" id="5580"/>
    <lineage>
        <taxon>Eukaryota</taxon>
        <taxon>Fungi</taxon>
        <taxon>Dikarya</taxon>
        <taxon>Ascomycota</taxon>
        <taxon>Pezizomycotina</taxon>
        <taxon>Dothideomycetes</taxon>
        <taxon>Dothideomycetidae</taxon>
        <taxon>Dothideales</taxon>
        <taxon>Saccotheciaceae</taxon>
        <taxon>Aureobasidium</taxon>
    </lineage>
</organism>
<name>A0A4S9V2U0_AURPU</name>
<evidence type="ECO:0000256" key="4">
    <source>
        <dbReference type="ARBA" id="ARBA00022676"/>
    </source>
</evidence>
<keyword evidence="9 10" id="KW-0472">Membrane</keyword>
<dbReference type="EC" id="2.4.1.-" evidence="10"/>
<evidence type="ECO:0000256" key="5">
    <source>
        <dbReference type="ARBA" id="ARBA00022679"/>
    </source>
</evidence>
<comment type="similarity">
    <text evidence="3 10">Belongs to the glycosyltransferase 22 family.</text>
</comment>
<dbReference type="Proteomes" id="UP000310121">
    <property type="component" value="Unassembled WGS sequence"/>
</dbReference>
<proteinExistence type="inferred from homology"/>
<feature type="transmembrane region" description="Helical" evidence="10">
    <location>
        <begin position="543"/>
        <end position="565"/>
    </location>
</feature>
<keyword evidence="6 10" id="KW-0812">Transmembrane</keyword>
<dbReference type="GO" id="GO:0006487">
    <property type="term" value="P:protein N-linked glycosylation"/>
    <property type="evidence" value="ECO:0007669"/>
    <property type="project" value="TreeGrafter"/>
</dbReference>